<evidence type="ECO:0000313" key="2">
    <source>
        <dbReference type="Proteomes" id="UP000250275"/>
    </source>
</evidence>
<proteinExistence type="predicted"/>
<accession>A0A310SB04</accession>
<sequence>RDIDIAEYLPRAHRGDDPIGTTRSGKVAKTFASEVNLREVPKVSRVVDIGGRSKCLSGNPGKQ</sequence>
<organism evidence="1 2">
    <name type="scientific">Eufriesea mexicana</name>
    <dbReference type="NCBI Taxonomy" id="516756"/>
    <lineage>
        <taxon>Eukaryota</taxon>
        <taxon>Metazoa</taxon>
        <taxon>Ecdysozoa</taxon>
        <taxon>Arthropoda</taxon>
        <taxon>Hexapoda</taxon>
        <taxon>Insecta</taxon>
        <taxon>Pterygota</taxon>
        <taxon>Neoptera</taxon>
        <taxon>Endopterygota</taxon>
        <taxon>Hymenoptera</taxon>
        <taxon>Apocrita</taxon>
        <taxon>Aculeata</taxon>
        <taxon>Apoidea</taxon>
        <taxon>Anthophila</taxon>
        <taxon>Apidae</taxon>
        <taxon>Eufriesea</taxon>
    </lineage>
</organism>
<dbReference type="EMBL" id="KQ761835">
    <property type="protein sequence ID" value="OAD56679.1"/>
    <property type="molecule type" value="Genomic_DNA"/>
</dbReference>
<reference evidence="1 2" key="1">
    <citation type="submission" date="2015-07" db="EMBL/GenBank/DDBJ databases">
        <title>The genome of Eufriesea mexicana.</title>
        <authorList>
            <person name="Pan H."/>
            <person name="Kapheim K."/>
        </authorList>
    </citation>
    <scope>NUCLEOTIDE SEQUENCE [LARGE SCALE GENOMIC DNA]</scope>
    <source>
        <strain evidence="1">0111107269</strain>
        <tissue evidence="1">Whole body</tissue>
    </source>
</reference>
<feature type="non-terminal residue" evidence="1">
    <location>
        <position position="63"/>
    </location>
</feature>
<feature type="non-terminal residue" evidence="1">
    <location>
        <position position="1"/>
    </location>
</feature>
<name>A0A310SB04_9HYME</name>
<dbReference type="Proteomes" id="UP000250275">
    <property type="component" value="Unassembled WGS sequence"/>
</dbReference>
<dbReference type="AlphaFoldDB" id="A0A310SB04"/>
<protein>
    <submittedName>
        <fullName evidence="1">Uncharacterized protein</fullName>
    </submittedName>
</protein>
<gene>
    <name evidence="1" type="ORF">WN48_02987</name>
</gene>
<evidence type="ECO:0000313" key="1">
    <source>
        <dbReference type="EMBL" id="OAD56679.1"/>
    </source>
</evidence>
<keyword evidence="2" id="KW-1185">Reference proteome</keyword>